<feature type="domain" description="FAD-binding" evidence="6">
    <location>
        <begin position="318"/>
        <end position="381"/>
    </location>
</feature>
<dbReference type="Gene3D" id="3.50.50.60">
    <property type="entry name" value="FAD/NAD(P)-binding domain"/>
    <property type="match status" value="1"/>
</dbReference>
<comment type="caution">
    <text evidence="7">The sequence shown here is derived from an EMBL/GenBank/DDBJ whole genome shotgun (WGS) entry which is preliminary data.</text>
</comment>
<dbReference type="PRINTS" id="PR00420">
    <property type="entry name" value="RNGMNOXGNASE"/>
</dbReference>
<dbReference type="InterPro" id="IPR050493">
    <property type="entry name" value="FAD-dep_Monooxygenase_BioMet"/>
</dbReference>
<evidence type="ECO:0000256" key="5">
    <source>
        <dbReference type="ARBA" id="ARBA00023033"/>
    </source>
</evidence>
<keyword evidence="4" id="KW-0560">Oxidoreductase</keyword>
<protein>
    <submittedName>
        <fullName evidence="7">FAD binding domain protein</fullName>
    </submittedName>
</protein>
<sequence>MHNPHSQAQVIIIGAGPTGLAAAIRLAQHNKLNPVIYELRNPDTAGIGGSLGIPANGLRVLHRLGLWDMMLPRGVEISKTILHAASGSILREVDVATEPKLKTGFGYFRINRVDLVECLRDAARKWQIPIHYGKQLTSIDDHGGAGVTVTFSDGTSDTASLLLGCDGIHSTVRRLYVDPEMKPVYSGFGAISAIVDDVDSHERNDATSLHSTITPQGMLATAPCAAKQTFWFFSKEVPLPPATDSGDERDGWSLHRQNELVDWRSSLSSVLDCMQGQWGQYMRQLVDSSTDLHFYPHYRLPLGGRWFVPSAAGQDSPRMLLLGDAAHAVQPHAGQGVALAVEDVLLLSGLLAQYQAGEYTALEEVFGRFDRIRRPRIEQINELASRNGRMRRNQSPWLLWFKEWYMWFLLHVNRFWGMSMSGVSNGDILYDVEAELK</sequence>
<keyword evidence="5" id="KW-0503">Monooxygenase</keyword>
<evidence type="ECO:0000259" key="6">
    <source>
        <dbReference type="Pfam" id="PF01494"/>
    </source>
</evidence>
<name>A0A0F0I8V6_ASPPU</name>
<proteinExistence type="inferred from homology"/>
<reference evidence="7 8" key="1">
    <citation type="submission" date="2015-02" db="EMBL/GenBank/DDBJ databases">
        <title>Draft genome sequence of Aspergillus parasiticus SU-1.</title>
        <authorList>
            <person name="Yu J."/>
            <person name="Fedorova N."/>
            <person name="Yin Y."/>
            <person name="Losada L."/>
            <person name="Zafar N."/>
            <person name="Taujale R."/>
            <person name="Ehrlich K.C."/>
            <person name="Bhatnagar D."/>
            <person name="Cleveland T.E."/>
            <person name="Bennett J.W."/>
            <person name="Nierman W.C."/>
        </authorList>
    </citation>
    <scope>NUCLEOTIDE SEQUENCE [LARGE SCALE GENOMIC DNA]</scope>
    <source>
        <strain evidence="8">ATCC 56775 / NRRL 5862 / SRRC 143 / SU-1</strain>
    </source>
</reference>
<evidence type="ECO:0000256" key="4">
    <source>
        <dbReference type="ARBA" id="ARBA00023002"/>
    </source>
</evidence>
<dbReference type="GO" id="GO:0071949">
    <property type="term" value="F:FAD binding"/>
    <property type="evidence" value="ECO:0007669"/>
    <property type="project" value="InterPro"/>
</dbReference>
<dbReference type="SUPFAM" id="SSF51905">
    <property type="entry name" value="FAD/NAD(P)-binding domain"/>
    <property type="match status" value="1"/>
</dbReference>
<dbReference type="AlphaFoldDB" id="A0A0F0I8V6"/>
<gene>
    <name evidence="7" type="ORF">P875_00138423</name>
</gene>
<keyword evidence="2" id="KW-0285">Flavoprotein</keyword>
<organism evidence="7 8">
    <name type="scientific">Aspergillus parasiticus (strain ATCC 56775 / NRRL 5862 / SRRC 143 / SU-1)</name>
    <dbReference type="NCBI Taxonomy" id="1403190"/>
    <lineage>
        <taxon>Eukaryota</taxon>
        <taxon>Fungi</taxon>
        <taxon>Dikarya</taxon>
        <taxon>Ascomycota</taxon>
        <taxon>Pezizomycotina</taxon>
        <taxon>Eurotiomycetes</taxon>
        <taxon>Eurotiomycetidae</taxon>
        <taxon>Eurotiales</taxon>
        <taxon>Aspergillaceae</taxon>
        <taxon>Aspergillus</taxon>
        <taxon>Aspergillus subgen. Circumdati</taxon>
    </lineage>
</organism>
<evidence type="ECO:0000256" key="1">
    <source>
        <dbReference type="ARBA" id="ARBA00007992"/>
    </source>
</evidence>
<dbReference type="InterPro" id="IPR002938">
    <property type="entry name" value="FAD-bd"/>
</dbReference>
<dbReference type="PANTHER" id="PTHR13789">
    <property type="entry name" value="MONOOXYGENASE"/>
    <property type="match status" value="1"/>
</dbReference>
<dbReference type="InterPro" id="IPR036188">
    <property type="entry name" value="FAD/NAD-bd_sf"/>
</dbReference>
<evidence type="ECO:0000256" key="3">
    <source>
        <dbReference type="ARBA" id="ARBA00022827"/>
    </source>
</evidence>
<dbReference type="PANTHER" id="PTHR13789:SF309">
    <property type="entry name" value="PUTATIVE (AFU_ORTHOLOGUE AFUA_6G14510)-RELATED"/>
    <property type="match status" value="1"/>
</dbReference>
<dbReference type="GO" id="GO:0004497">
    <property type="term" value="F:monooxygenase activity"/>
    <property type="evidence" value="ECO:0007669"/>
    <property type="project" value="UniProtKB-KW"/>
</dbReference>
<feature type="domain" description="FAD-binding" evidence="6">
    <location>
        <begin position="8"/>
        <end position="216"/>
    </location>
</feature>
<dbReference type="OrthoDB" id="16820at2759"/>
<dbReference type="Proteomes" id="UP000033540">
    <property type="component" value="Unassembled WGS sequence"/>
</dbReference>
<evidence type="ECO:0000313" key="8">
    <source>
        <dbReference type="Proteomes" id="UP000033540"/>
    </source>
</evidence>
<dbReference type="STRING" id="1403190.A0A0F0I8V6"/>
<accession>A0A0F0I8V6</accession>
<dbReference type="EMBL" id="JZEE01000519">
    <property type="protein sequence ID" value="KJK64179.1"/>
    <property type="molecule type" value="Genomic_DNA"/>
</dbReference>
<evidence type="ECO:0000313" key="7">
    <source>
        <dbReference type="EMBL" id="KJK64179.1"/>
    </source>
</evidence>
<keyword evidence="3" id="KW-0274">FAD</keyword>
<dbReference type="Pfam" id="PF01494">
    <property type="entry name" value="FAD_binding_3"/>
    <property type="match status" value="2"/>
</dbReference>
<evidence type="ECO:0000256" key="2">
    <source>
        <dbReference type="ARBA" id="ARBA00022630"/>
    </source>
</evidence>
<comment type="similarity">
    <text evidence="1">Belongs to the paxM FAD-dependent monooxygenase family.</text>
</comment>